<reference evidence="1" key="1">
    <citation type="submission" date="2022-09" db="EMBL/GenBank/DDBJ databases">
        <title>Haloadaptaus new haloarchaeum isolated from saline soil.</title>
        <authorList>
            <person name="Duran-Viseras A."/>
            <person name="Sanchez-Porro C."/>
            <person name="Ventosa A."/>
        </authorList>
    </citation>
    <scope>NUCLEOTIDE SEQUENCE</scope>
    <source>
        <strain evidence="1">F3-133</strain>
    </source>
</reference>
<dbReference type="RefSeq" id="WP_266088506.1">
    <property type="nucleotide sequence ID" value="NZ_RKLV01000013.1"/>
</dbReference>
<dbReference type="Gene3D" id="2.10.260.10">
    <property type="match status" value="1"/>
</dbReference>
<dbReference type="AlphaFoldDB" id="A0A9Q4C691"/>
<dbReference type="Proteomes" id="UP001149411">
    <property type="component" value="Unassembled WGS sequence"/>
</dbReference>
<evidence type="ECO:0000313" key="1">
    <source>
        <dbReference type="EMBL" id="MCX2819857.1"/>
    </source>
</evidence>
<dbReference type="SUPFAM" id="SSF89447">
    <property type="entry name" value="AbrB/MazE/MraZ-like"/>
    <property type="match status" value="1"/>
</dbReference>
<accession>A0A9Q4C691</accession>
<keyword evidence="2" id="KW-1185">Reference proteome</keyword>
<protein>
    <submittedName>
        <fullName evidence="1">AbrB/MazE/SpoVT family DNA-binding domain-containing protein</fullName>
    </submittedName>
</protein>
<gene>
    <name evidence="1" type="ORF">EGH25_10895</name>
</gene>
<evidence type="ECO:0000313" key="2">
    <source>
        <dbReference type="Proteomes" id="UP001149411"/>
    </source>
</evidence>
<organism evidence="1 2">
    <name type="scientific">Halorutilus salinus</name>
    <dbReference type="NCBI Taxonomy" id="2487751"/>
    <lineage>
        <taxon>Archaea</taxon>
        <taxon>Methanobacteriati</taxon>
        <taxon>Methanobacteriota</taxon>
        <taxon>Stenosarchaea group</taxon>
        <taxon>Halobacteria</taxon>
        <taxon>Halorutilales</taxon>
        <taxon>Halorutilaceae</taxon>
        <taxon>Halorutilus</taxon>
    </lineage>
</organism>
<keyword evidence="1" id="KW-0238">DNA-binding</keyword>
<name>A0A9Q4C691_9EURY</name>
<dbReference type="EMBL" id="RKLV01000013">
    <property type="protein sequence ID" value="MCX2819857.1"/>
    <property type="molecule type" value="Genomic_DNA"/>
</dbReference>
<dbReference type="InterPro" id="IPR037914">
    <property type="entry name" value="SpoVT-AbrB_sf"/>
</dbReference>
<sequence length="84" mass="9647">MTEKEAFVSESKVSGNQANIPAEIRRSLEIDDGDALRWRYEDGELTVDVVHKTTRTFDDWEPERYVDDGDETDVVEEHDAFGVN</sequence>
<comment type="caution">
    <text evidence="1">The sequence shown here is derived from an EMBL/GenBank/DDBJ whole genome shotgun (WGS) entry which is preliminary data.</text>
</comment>
<proteinExistence type="predicted"/>
<dbReference type="GO" id="GO:0003677">
    <property type="term" value="F:DNA binding"/>
    <property type="evidence" value="ECO:0007669"/>
    <property type="project" value="UniProtKB-KW"/>
</dbReference>